<dbReference type="Gene3D" id="3.10.580.10">
    <property type="entry name" value="CBS-domain"/>
    <property type="match status" value="1"/>
</dbReference>
<keyword evidence="1 2" id="KW-0129">CBS domain</keyword>
<dbReference type="EMBL" id="AP017424">
    <property type="protein sequence ID" value="BAU81771.1"/>
    <property type="molecule type" value="Genomic_DNA"/>
</dbReference>
<dbReference type="KEGG" id="slau:SLA_0817"/>
<evidence type="ECO:0000313" key="6">
    <source>
        <dbReference type="Proteomes" id="UP000217676"/>
    </source>
</evidence>
<keyword evidence="6" id="KW-1185">Reference proteome</keyword>
<dbReference type="PANTHER" id="PTHR43080">
    <property type="entry name" value="CBS DOMAIN-CONTAINING PROTEIN CBSX3, MITOCHONDRIAL"/>
    <property type="match status" value="1"/>
</dbReference>
<dbReference type="Pfam" id="PF00571">
    <property type="entry name" value="CBS"/>
    <property type="match status" value="2"/>
</dbReference>
<organism evidence="5 6">
    <name type="scientific">Streptomyces laurentii</name>
    <dbReference type="NCBI Taxonomy" id="39478"/>
    <lineage>
        <taxon>Bacteria</taxon>
        <taxon>Bacillati</taxon>
        <taxon>Actinomycetota</taxon>
        <taxon>Actinomycetes</taxon>
        <taxon>Kitasatosporales</taxon>
        <taxon>Streptomycetaceae</taxon>
        <taxon>Streptomyces</taxon>
    </lineage>
</organism>
<protein>
    <recommendedName>
        <fullName evidence="4">CBS domain-containing protein</fullName>
    </recommendedName>
</protein>
<dbReference type="SUPFAM" id="SSF54631">
    <property type="entry name" value="CBS-domain pair"/>
    <property type="match status" value="1"/>
</dbReference>
<evidence type="ECO:0000259" key="4">
    <source>
        <dbReference type="PROSITE" id="PS51371"/>
    </source>
</evidence>
<evidence type="ECO:0000256" key="3">
    <source>
        <dbReference type="SAM" id="MobiDB-lite"/>
    </source>
</evidence>
<dbReference type="AlphaFoldDB" id="A0A160NVS6"/>
<dbReference type="Pfam" id="PF04972">
    <property type="entry name" value="BON"/>
    <property type="match status" value="1"/>
</dbReference>
<dbReference type="SMART" id="SM00116">
    <property type="entry name" value="CBS"/>
    <property type="match status" value="2"/>
</dbReference>
<feature type="domain" description="CBS" evidence="4">
    <location>
        <begin position="147"/>
        <end position="204"/>
    </location>
</feature>
<evidence type="ECO:0000313" key="5">
    <source>
        <dbReference type="EMBL" id="BAU81771.1"/>
    </source>
</evidence>
<dbReference type="InterPro" id="IPR007055">
    <property type="entry name" value="BON_dom"/>
</dbReference>
<accession>A0A160NVS6</accession>
<proteinExistence type="predicted"/>
<dbReference type="InterPro" id="IPR046342">
    <property type="entry name" value="CBS_dom_sf"/>
</dbReference>
<dbReference type="InterPro" id="IPR000644">
    <property type="entry name" value="CBS_dom"/>
</dbReference>
<sequence length="268" mass="28458">MKEREKSAAGAKARRAVPRHGWRPDEQQRQDALIRYVGAIANVSAAKTARPAEQAPRTALLVRDLMNAPPPSVAPDTTLTDIVSALSAHETGSLPVADTDGRVMGVVSEADLLAVVAARAYRPSAVRQVRGTGPSVEPGEETAETLMTSPAITVQPDTTVPEAAWLLALSRLKRVPVAEADGRLVGTVHRHILLDALLKEDPAVLEGVRGRIKQAFPDAADTVEVTVHEGVVRLRGSVTGDEAARLLAEVKGLEPVTDVLDELTVRDG</sequence>
<name>A0A160NVS6_STRLU</name>
<reference evidence="5 6" key="1">
    <citation type="journal article" date="2016" name="Genome Announc.">
        <title>Complete Genome Sequence of Thiostrepton-Producing Streptomyces laurentii ATCC 31255.</title>
        <authorList>
            <person name="Doi K."/>
            <person name="Fujino Y."/>
            <person name="Nagayoshi Y."/>
            <person name="Ohshima T."/>
            <person name="Ogata S."/>
        </authorList>
    </citation>
    <scope>NUCLEOTIDE SEQUENCE [LARGE SCALE GENOMIC DNA]</scope>
    <source>
        <strain evidence="5 6">ATCC 31255</strain>
    </source>
</reference>
<feature type="region of interest" description="Disordered" evidence="3">
    <location>
        <begin position="1"/>
        <end position="27"/>
    </location>
</feature>
<evidence type="ECO:0000256" key="1">
    <source>
        <dbReference type="ARBA" id="ARBA00023122"/>
    </source>
</evidence>
<dbReference type="InterPro" id="IPR051257">
    <property type="entry name" value="Diverse_CBS-Domain"/>
</dbReference>
<feature type="domain" description="CBS" evidence="4">
    <location>
        <begin position="66"/>
        <end position="124"/>
    </location>
</feature>
<dbReference type="PROSITE" id="PS51371">
    <property type="entry name" value="CBS"/>
    <property type="match status" value="2"/>
</dbReference>
<gene>
    <name evidence="5" type="ORF">SLA_0817</name>
</gene>
<evidence type="ECO:0000256" key="2">
    <source>
        <dbReference type="PROSITE-ProRule" id="PRU00703"/>
    </source>
</evidence>
<dbReference type="Proteomes" id="UP000217676">
    <property type="component" value="Chromosome"/>
</dbReference>
<dbReference type="PANTHER" id="PTHR43080:SF29">
    <property type="entry name" value="OS02G0818000 PROTEIN"/>
    <property type="match status" value="1"/>
</dbReference>
<feature type="compositionally biased region" description="Basic residues" evidence="3">
    <location>
        <begin position="12"/>
        <end position="21"/>
    </location>
</feature>
<dbReference type="RefSeq" id="WP_359882239.1">
    <property type="nucleotide sequence ID" value="NZ_JBEYHT010000052.1"/>
</dbReference>